<feature type="signal peptide" evidence="1">
    <location>
        <begin position="1"/>
        <end position="19"/>
    </location>
</feature>
<dbReference type="EMBL" id="JABBGJ010000034">
    <property type="protein sequence ID" value="NMM01876.1"/>
    <property type="molecule type" value="Genomic_DNA"/>
</dbReference>
<accession>A0A848ILV5</accession>
<feature type="chain" id="PRO_5032960241" evidence="1">
    <location>
        <begin position="20"/>
        <end position="224"/>
    </location>
</feature>
<evidence type="ECO:0000256" key="1">
    <source>
        <dbReference type="SAM" id="SignalP"/>
    </source>
</evidence>
<keyword evidence="1" id="KW-0732">Signal</keyword>
<proteinExistence type="predicted"/>
<evidence type="ECO:0000313" key="2">
    <source>
        <dbReference type="EMBL" id="NMM01876.1"/>
    </source>
</evidence>
<dbReference type="Proteomes" id="UP000544134">
    <property type="component" value="Unassembled WGS sequence"/>
</dbReference>
<sequence>MKRMTAGLLAVVFSFTYTAAIAERPDSDESLQNTHRNSVVGDFFTPVQWTADARSGFSVRRVQLPDNSRAIARTSLCSADETVYFNCAVKNGEKVVSLCGTKGLSRNEGYLQYRFGRPGHIDLEYPKAREDTRRAFFYAHYFRALVDLSEISFTIDKYRYSIFDHVDSESKPSKREAGVQVTTADDGSTTTLVCRGAPTSRLAALANVLPCDKESGLNISGCSQ</sequence>
<name>A0A848ILV5_9BURK</name>
<dbReference type="RefSeq" id="WP_169488702.1">
    <property type="nucleotide sequence ID" value="NZ_JABBGJ010000034.1"/>
</dbReference>
<protein>
    <submittedName>
        <fullName evidence="2">Uncharacterized protein</fullName>
    </submittedName>
</protein>
<evidence type="ECO:0000313" key="3">
    <source>
        <dbReference type="Proteomes" id="UP000544134"/>
    </source>
</evidence>
<reference evidence="2 3" key="1">
    <citation type="submission" date="2020-04" db="EMBL/GenBank/DDBJ databases">
        <title>Paraburkholderia sp. RP-4-7 isolated from soil.</title>
        <authorList>
            <person name="Dahal R.H."/>
        </authorList>
    </citation>
    <scope>NUCLEOTIDE SEQUENCE [LARGE SCALE GENOMIC DNA]</scope>
    <source>
        <strain evidence="2 3">RP-4-7</strain>
    </source>
</reference>
<dbReference type="AlphaFoldDB" id="A0A848ILV5"/>
<keyword evidence="3" id="KW-1185">Reference proteome</keyword>
<comment type="caution">
    <text evidence="2">The sequence shown here is derived from an EMBL/GenBank/DDBJ whole genome shotgun (WGS) entry which is preliminary data.</text>
</comment>
<organism evidence="2 3">
    <name type="scientific">Paraburkholderia polaris</name>
    <dbReference type="NCBI Taxonomy" id="2728848"/>
    <lineage>
        <taxon>Bacteria</taxon>
        <taxon>Pseudomonadati</taxon>
        <taxon>Pseudomonadota</taxon>
        <taxon>Betaproteobacteria</taxon>
        <taxon>Burkholderiales</taxon>
        <taxon>Burkholderiaceae</taxon>
        <taxon>Paraburkholderia</taxon>
    </lineage>
</organism>
<gene>
    <name evidence="2" type="ORF">HHL24_28570</name>
</gene>